<dbReference type="PANTHER" id="PTHR12526:SF630">
    <property type="entry name" value="GLYCOSYLTRANSFERASE"/>
    <property type="match status" value="1"/>
</dbReference>
<proteinExistence type="predicted"/>
<reference evidence="1 2" key="1">
    <citation type="submission" date="2019-03" db="EMBL/GenBank/DDBJ databases">
        <title>Metabolic potential of uncultured bacteria and archaea associated with petroleum seepage in deep-sea sediments.</title>
        <authorList>
            <person name="Dong X."/>
            <person name="Hubert C."/>
        </authorList>
    </citation>
    <scope>NUCLEOTIDE SEQUENCE [LARGE SCALE GENOMIC DNA]</scope>
    <source>
        <strain evidence="1">E44_bin7</strain>
    </source>
</reference>
<organism evidence="1 2">
    <name type="scientific">Aerophobetes bacterium</name>
    <dbReference type="NCBI Taxonomy" id="2030807"/>
    <lineage>
        <taxon>Bacteria</taxon>
        <taxon>Candidatus Aerophobota</taxon>
    </lineage>
</organism>
<name>A0A523RR16_UNCAE</name>
<accession>A0A523RR16</accession>
<dbReference type="Proteomes" id="UP000316360">
    <property type="component" value="Unassembled WGS sequence"/>
</dbReference>
<sequence>MKKILILSSRIPYPLIGGDRIRIYNTGKVLSRRYKVDLACISEGEVPNGYIKELKKAFHRIDFFSYPRSKFRWNAFKGIFSREPLQAHYYYFPEVQNWIDKNFRSYDLIFAHHIRTAKYIEHIDRPKVVDLHDAISMNYLKAVKKVNGLWRLIYRIENRRVLPYEIKTINCFNRSFIVSDVDRNYFIEHGTDQEKIITIPVAVKDEVINRSPPAKEKNQIVFLAKMDTLANRDAAIYFAKKVLPLLKKENKKIRFIIVGARPPKEVLNLGKIEGIKVTGFAKDPYDYLEASKVVVAPIRFGAGIQNKILEAMALRKPVVTTSLGAQGIKGKDGEHFLVADEAEEMTEKILSLLEDREKRKSMGKKARALIEK</sequence>
<dbReference type="Gene3D" id="3.40.50.2000">
    <property type="entry name" value="Glycogen Phosphorylase B"/>
    <property type="match status" value="2"/>
</dbReference>
<evidence type="ECO:0000313" key="2">
    <source>
        <dbReference type="Proteomes" id="UP000316360"/>
    </source>
</evidence>
<dbReference type="CDD" id="cd03801">
    <property type="entry name" value="GT4_PimA-like"/>
    <property type="match status" value="1"/>
</dbReference>
<feature type="non-terminal residue" evidence="1">
    <location>
        <position position="372"/>
    </location>
</feature>
<dbReference type="AlphaFoldDB" id="A0A523RR16"/>
<dbReference type="GO" id="GO:0016740">
    <property type="term" value="F:transferase activity"/>
    <property type="evidence" value="ECO:0007669"/>
    <property type="project" value="UniProtKB-KW"/>
</dbReference>
<keyword evidence="1" id="KW-0808">Transferase</keyword>
<comment type="caution">
    <text evidence="1">The sequence shown here is derived from an EMBL/GenBank/DDBJ whole genome shotgun (WGS) entry which is preliminary data.</text>
</comment>
<dbReference type="Pfam" id="PF13692">
    <property type="entry name" value="Glyco_trans_1_4"/>
    <property type="match status" value="1"/>
</dbReference>
<dbReference type="EMBL" id="SOKJ01000371">
    <property type="protein sequence ID" value="TET08207.1"/>
    <property type="molecule type" value="Genomic_DNA"/>
</dbReference>
<dbReference type="PANTHER" id="PTHR12526">
    <property type="entry name" value="GLYCOSYLTRANSFERASE"/>
    <property type="match status" value="1"/>
</dbReference>
<gene>
    <name evidence="1" type="ORF">E3J84_06460</name>
</gene>
<dbReference type="SUPFAM" id="SSF53756">
    <property type="entry name" value="UDP-Glycosyltransferase/glycogen phosphorylase"/>
    <property type="match status" value="1"/>
</dbReference>
<evidence type="ECO:0000313" key="1">
    <source>
        <dbReference type="EMBL" id="TET08207.1"/>
    </source>
</evidence>
<protein>
    <submittedName>
        <fullName evidence="1">Glycosyltransferase</fullName>
    </submittedName>
</protein>